<dbReference type="NCBIfam" id="NF004005">
    <property type="entry name" value="PRK05476.2-3"/>
    <property type="match status" value="1"/>
</dbReference>
<name>L0F984_DESDL</name>
<comment type="caution">
    <text evidence="5">Lacks conserved residue(s) required for the propagation of feature annotation.</text>
</comment>
<proteinExistence type="inferred from homology"/>
<feature type="binding site" evidence="6">
    <location>
        <position position="346"/>
    </location>
    <ligand>
        <name>NAD(+)</name>
        <dbReference type="ChEBI" id="CHEBI:57540"/>
    </ligand>
</feature>
<dbReference type="GO" id="GO:0004013">
    <property type="term" value="F:adenosylhomocysteinase activity"/>
    <property type="evidence" value="ECO:0007669"/>
    <property type="project" value="UniProtKB-UniRule"/>
</dbReference>
<dbReference type="Gene3D" id="3.40.50.1480">
    <property type="entry name" value="Adenosylhomocysteinase-like"/>
    <property type="match status" value="1"/>
</dbReference>
<dbReference type="SMART" id="SM00996">
    <property type="entry name" value="AdoHcyase"/>
    <property type="match status" value="1"/>
</dbReference>
<evidence type="ECO:0000259" key="9">
    <source>
        <dbReference type="SMART" id="SM00997"/>
    </source>
</evidence>
<dbReference type="Proteomes" id="UP000010797">
    <property type="component" value="Chromosome"/>
</dbReference>
<sequence>MESTIRDINLATKGQLKIDWVKAHMPVLNTLREEFERTLPFKGKKVTICLHLEAKTAYLAKVVQAGGAEVTVVASNPLSTQDDVVAALVAGGVHAHAWYGATDEEYHQHLHKALDFGPDYIIDDGGDLVSTIHKERRELIGKVQGGAEETTTGILRLRAMEKNGELAFPMIAVNDAEMKYLFDNRYGTGQSVWDGIMRTTNLVVAGKTVCVVGYGWCGKGVAMRAKGLGARVIICEVNPIKANEAWMDGFEVMPMVEAAPLGDFFVTVTGNKDVITGEHFQVMKDGAILSNAGHFDVEVNKVQLRAMAQSCREVRNNIEEYLLQDGRRIYLLAEGRLVNLAAGDGHPAEVMDMTFALQALALHYLATAKDSLESKVYSVPLEIDKRVAELKLRTLGLKIDLLSEEQENYLANWQHS</sequence>
<evidence type="ECO:0000313" key="11">
    <source>
        <dbReference type="Proteomes" id="UP000010797"/>
    </source>
</evidence>
<feature type="domain" description="S-adenosyl-L-homocysteine hydrolase NAD binding" evidence="9">
    <location>
        <begin position="184"/>
        <end position="345"/>
    </location>
</feature>
<evidence type="ECO:0000256" key="3">
    <source>
        <dbReference type="ARBA" id="ARBA00022801"/>
    </source>
</evidence>
<dbReference type="EMBL" id="CP003344">
    <property type="protein sequence ID" value="AGA69565.1"/>
    <property type="molecule type" value="Genomic_DNA"/>
</dbReference>
<dbReference type="PROSITE" id="PS00739">
    <property type="entry name" value="ADOHCYASE_2"/>
    <property type="match status" value="1"/>
</dbReference>
<dbReference type="GO" id="GO:0033353">
    <property type="term" value="P:S-adenosylmethionine cycle"/>
    <property type="evidence" value="ECO:0007669"/>
    <property type="project" value="TreeGrafter"/>
</dbReference>
<feature type="binding site" evidence="6">
    <location>
        <begin position="215"/>
        <end position="220"/>
    </location>
    <ligand>
        <name>NAD(+)</name>
        <dbReference type="ChEBI" id="CHEBI:57540"/>
    </ligand>
</feature>
<gene>
    <name evidence="5" type="primary">ahcY</name>
    <name evidence="10" type="ordered locus">Desdi_2124</name>
</gene>
<dbReference type="HAMAP" id="MF_00563">
    <property type="entry name" value="AdoHcyase"/>
    <property type="match status" value="1"/>
</dbReference>
<comment type="similarity">
    <text evidence="1 5 8">Belongs to the adenosylhomocysteinase family.</text>
</comment>
<dbReference type="Gene3D" id="3.40.50.720">
    <property type="entry name" value="NAD(P)-binding Rossmann-like Domain"/>
    <property type="match status" value="1"/>
</dbReference>
<evidence type="ECO:0000256" key="8">
    <source>
        <dbReference type="RuleBase" id="RU004166"/>
    </source>
</evidence>
<evidence type="ECO:0000256" key="5">
    <source>
        <dbReference type="HAMAP-Rule" id="MF_00563"/>
    </source>
</evidence>
<dbReference type="InterPro" id="IPR015878">
    <property type="entry name" value="Ado_hCys_hydrolase_NAD-bd"/>
</dbReference>
<evidence type="ECO:0000256" key="4">
    <source>
        <dbReference type="ARBA" id="ARBA00023027"/>
    </source>
</evidence>
<dbReference type="OrthoDB" id="9802717at2"/>
<dbReference type="UniPathway" id="UPA00314">
    <property type="reaction ID" value="UER00076"/>
</dbReference>
<dbReference type="Pfam" id="PF00670">
    <property type="entry name" value="AdoHcyase_NAD"/>
    <property type="match status" value="1"/>
</dbReference>
<dbReference type="eggNOG" id="COG0499">
    <property type="taxonomic scope" value="Bacteria"/>
</dbReference>
<feature type="binding site" evidence="5">
    <location>
        <position position="124"/>
    </location>
    <ligand>
        <name>substrate</name>
    </ligand>
</feature>
<dbReference type="InterPro" id="IPR020082">
    <property type="entry name" value="S-Ado-L-homoCys_hydrolase_CS"/>
</dbReference>
<feature type="binding site" evidence="5">
    <location>
        <position position="183"/>
    </location>
    <ligand>
        <name>substrate</name>
    </ligand>
</feature>
<dbReference type="SUPFAM" id="SSF52283">
    <property type="entry name" value="Formate/glycerate dehydrogenase catalytic domain-like"/>
    <property type="match status" value="1"/>
</dbReference>
<keyword evidence="4 5" id="KW-0520">NAD</keyword>
<organism evidence="10 11">
    <name type="scientific">Desulfitobacterium dichloroeliminans (strain LMG P-21439 / DCA1)</name>
    <dbReference type="NCBI Taxonomy" id="871963"/>
    <lineage>
        <taxon>Bacteria</taxon>
        <taxon>Bacillati</taxon>
        <taxon>Bacillota</taxon>
        <taxon>Clostridia</taxon>
        <taxon>Eubacteriales</taxon>
        <taxon>Desulfitobacteriaceae</taxon>
        <taxon>Desulfitobacterium</taxon>
    </lineage>
</organism>
<dbReference type="Pfam" id="PF05221">
    <property type="entry name" value="AdoHcyase"/>
    <property type="match status" value="2"/>
</dbReference>
<dbReference type="SMART" id="SM00997">
    <property type="entry name" value="AdoHcyase_NAD"/>
    <property type="match status" value="1"/>
</dbReference>
<dbReference type="PIRSF" id="PIRSF001109">
    <property type="entry name" value="Ad_hcy_hydrolase"/>
    <property type="match status" value="1"/>
</dbReference>
<evidence type="ECO:0000256" key="1">
    <source>
        <dbReference type="ARBA" id="ARBA00007122"/>
    </source>
</evidence>
<feature type="binding site" evidence="5 6">
    <location>
        <begin position="292"/>
        <end position="294"/>
    </location>
    <ligand>
        <name>NAD(+)</name>
        <dbReference type="ChEBI" id="CHEBI:57540"/>
    </ligand>
</feature>
<keyword evidence="2 5" id="KW-0554">One-carbon metabolism</keyword>
<dbReference type="InterPro" id="IPR000043">
    <property type="entry name" value="Adenosylhomocysteinase-like"/>
</dbReference>
<comment type="function">
    <text evidence="5">May play a key role in the regulation of the intracellular concentration of adenosylhomocysteine.</text>
</comment>
<feature type="binding site" evidence="5">
    <location>
        <begin position="213"/>
        <end position="218"/>
    </location>
    <ligand>
        <name>NAD(+)</name>
        <dbReference type="ChEBI" id="CHEBI:57540"/>
    </ligand>
</feature>
<feature type="binding site" evidence="5 6">
    <location>
        <begin position="150"/>
        <end position="152"/>
    </location>
    <ligand>
        <name>NAD(+)</name>
        <dbReference type="ChEBI" id="CHEBI:57540"/>
    </ligand>
</feature>
<dbReference type="FunFam" id="3.40.50.720:FF:000004">
    <property type="entry name" value="Adenosylhomocysteinase"/>
    <property type="match status" value="1"/>
</dbReference>
<feature type="binding site" evidence="5">
    <location>
        <position position="149"/>
    </location>
    <ligand>
        <name>substrate</name>
    </ligand>
</feature>
<dbReference type="PROSITE" id="PS00738">
    <property type="entry name" value="ADOHCYASE_1"/>
    <property type="match status" value="1"/>
</dbReference>
<protein>
    <recommendedName>
        <fullName evidence="5">Adenosylhomocysteinase</fullName>
        <ecNumber evidence="5">3.13.2.1</ecNumber>
    </recommendedName>
    <alternativeName>
        <fullName evidence="5">S-adenosyl-L-homocysteine hydrolase</fullName>
        <shortName evidence="5">AdoHcyase</shortName>
    </alternativeName>
</protein>
<feature type="binding site" evidence="5 6">
    <location>
        <position position="339"/>
    </location>
    <ligand>
        <name>NAD(+)</name>
        <dbReference type="ChEBI" id="CHEBI:57540"/>
    </ligand>
</feature>
<dbReference type="SUPFAM" id="SSF51735">
    <property type="entry name" value="NAD(P)-binding Rossmann-fold domains"/>
    <property type="match status" value="1"/>
</dbReference>
<dbReference type="NCBIfam" id="TIGR00936">
    <property type="entry name" value="ahcY"/>
    <property type="match status" value="1"/>
</dbReference>
<evidence type="ECO:0000256" key="2">
    <source>
        <dbReference type="ARBA" id="ARBA00022563"/>
    </source>
</evidence>
<dbReference type="PANTHER" id="PTHR23420:SF0">
    <property type="entry name" value="ADENOSYLHOMOCYSTEINASE"/>
    <property type="match status" value="1"/>
</dbReference>
<keyword evidence="5" id="KW-0963">Cytoplasm</keyword>
<evidence type="ECO:0000256" key="7">
    <source>
        <dbReference type="RuleBase" id="RU000548"/>
    </source>
</evidence>
<dbReference type="GO" id="GO:0071269">
    <property type="term" value="P:L-homocysteine biosynthetic process"/>
    <property type="evidence" value="ECO:0007669"/>
    <property type="project" value="UniProtKB-UniRule"/>
</dbReference>
<evidence type="ECO:0000256" key="6">
    <source>
        <dbReference type="PIRSR" id="PIRSR001109-2"/>
    </source>
</evidence>
<comment type="cofactor">
    <cofactor evidence="5 6 7">
        <name>NAD(+)</name>
        <dbReference type="ChEBI" id="CHEBI:57540"/>
    </cofactor>
    <text evidence="5 6 7">Binds 1 NAD(+) per subunit.</text>
</comment>
<keyword evidence="3 5" id="KW-0378">Hydrolase</keyword>
<dbReference type="GO" id="GO:0006730">
    <property type="term" value="P:one-carbon metabolic process"/>
    <property type="evidence" value="ECO:0007669"/>
    <property type="project" value="UniProtKB-UniRule"/>
</dbReference>
<accession>L0F984</accession>
<dbReference type="GO" id="GO:0005829">
    <property type="term" value="C:cytosol"/>
    <property type="evidence" value="ECO:0007669"/>
    <property type="project" value="TreeGrafter"/>
</dbReference>
<feature type="binding site" evidence="5">
    <location>
        <position position="179"/>
    </location>
    <ligand>
        <name>substrate</name>
    </ligand>
</feature>
<feature type="binding site" evidence="5 6">
    <location>
        <position position="236"/>
    </location>
    <ligand>
        <name>NAD(+)</name>
        <dbReference type="ChEBI" id="CHEBI:57540"/>
    </ligand>
</feature>
<dbReference type="AlphaFoldDB" id="L0F984"/>
<dbReference type="InterPro" id="IPR042172">
    <property type="entry name" value="Adenosylhomocyst_ase-like_sf"/>
</dbReference>
<keyword evidence="11" id="KW-1185">Reference proteome</keyword>
<comment type="pathway">
    <text evidence="5 7">Amino-acid biosynthesis; L-homocysteine biosynthesis; L-homocysteine from S-adenosyl-L-homocysteine: step 1/1.</text>
</comment>
<comment type="subcellular location">
    <subcellularLocation>
        <location evidence="5">Cytoplasm</location>
    </subcellularLocation>
</comment>
<dbReference type="EC" id="3.13.2.1" evidence="5"/>
<reference evidence="11" key="1">
    <citation type="submission" date="2012-02" db="EMBL/GenBank/DDBJ databases">
        <title>Complete sequence of Desulfitobacterium dichloroeliminans LMG P-21439.</title>
        <authorList>
            <person name="Lucas S."/>
            <person name="Han J."/>
            <person name="Lapidus A."/>
            <person name="Cheng J.-F."/>
            <person name="Goodwin L."/>
            <person name="Pitluck S."/>
            <person name="Peters L."/>
            <person name="Ovchinnikova G."/>
            <person name="Teshima H."/>
            <person name="Detter J.C."/>
            <person name="Han C."/>
            <person name="Tapia R."/>
            <person name="Land M."/>
            <person name="Hauser L."/>
            <person name="Kyrpides N."/>
            <person name="Ivanova N."/>
            <person name="Pagani I."/>
            <person name="Kruse T."/>
            <person name="de Vos W.M."/>
            <person name="Boon N."/>
            <person name="Smidt H."/>
            <person name="Woyke T."/>
        </authorList>
    </citation>
    <scope>NUCLEOTIDE SEQUENCE [LARGE SCALE GENOMIC DNA]</scope>
    <source>
        <strain evidence="11">LMG P-21439 / DCA1</strain>
    </source>
</reference>
<dbReference type="PANTHER" id="PTHR23420">
    <property type="entry name" value="ADENOSYLHOMOCYSTEINASE"/>
    <property type="match status" value="1"/>
</dbReference>
<dbReference type="RefSeq" id="WP_015262545.1">
    <property type="nucleotide sequence ID" value="NC_019903.1"/>
</dbReference>
<dbReference type="InterPro" id="IPR036291">
    <property type="entry name" value="NAD(P)-bd_dom_sf"/>
</dbReference>
<dbReference type="STRING" id="871963.Desdi_2124"/>
<feature type="binding site" evidence="5">
    <location>
        <position position="184"/>
    </location>
    <ligand>
        <name>NAD(+)</name>
        <dbReference type="ChEBI" id="CHEBI:57540"/>
    </ligand>
</feature>
<dbReference type="CDD" id="cd00401">
    <property type="entry name" value="SAHH"/>
    <property type="match status" value="1"/>
</dbReference>
<evidence type="ECO:0000313" key="10">
    <source>
        <dbReference type="EMBL" id="AGA69565.1"/>
    </source>
</evidence>
<comment type="catalytic activity">
    <reaction evidence="5 7">
        <text>S-adenosyl-L-homocysteine + H2O = L-homocysteine + adenosine</text>
        <dbReference type="Rhea" id="RHEA:21708"/>
        <dbReference type="ChEBI" id="CHEBI:15377"/>
        <dbReference type="ChEBI" id="CHEBI:16335"/>
        <dbReference type="ChEBI" id="CHEBI:57856"/>
        <dbReference type="ChEBI" id="CHEBI:58199"/>
        <dbReference type="EC" id="3.13.2.1"/>
    </reaction>
</comment>
<dbReference type="KEGG" id="ddl:Desdi_2124"/>
<feature type="binding site" evidence="5">
    <location>
        <position position="271"/>
    </location>
    <ligand>
        <name>NAD(+)</name>
        <dbReference type="ChEBI" id="CHEBI:57540"/>
    </ligand>
</feature>
<dbReference type="HOGENOM" id="CLU_025194_0_2_9"/>